<gene>
    <name evidence="14" type="primary">hemY</name>
    <name evidence="14" type="ORF">CENDO_01595</name>
</gene>
<dbReference type="AlphaFoldDB" id="A0A4P7QDE9"/>
<evidence type="ECO:0000256" key="8">
    <source>
        <dbReference type="ARBA" id="ARBA00022630"/>
    </source>
</evidence>
<evidence type="ECO:0000256" key="11">
    <source>
        <dbReference type="ARBA" id="ARBA00023133"/>
    </source>
</evidence>
<evidence type="ECO:0000256" key="12">
    <source>
        <dbReference type="RuleBase" id="RU364052"/>
    </source>
</evidence>
<keyword evidence="15" id="KW-1185">Reference proteome</keyword>
<sequence length="477" mass="50078">MRIAIIGAGLAGLTAAYEIHRANPDIHVDVFEGSDRIGGKLYTVPFNDGPTDMGAEAFLARRVDAVDFFKELGLGDSLVEPSGMASSLYSGGTLRAMPRGGVMGIPFESAGLEDVLPAEVCARIDAEGDSEGIDWTPGQDVSVGQLVAQRYGKEVSDRVVSALLGGVYSCNAEDLGLRATVPFLASALDRLAEAGEKVTLSRAVREMVGKRQHAVVGEEKKAAVFNSFKGGYAEAYEALAEQCGADIHIESFISAIEPATGASGFRIKGGGEAAQEPFDRVLVATPAPTTARLLSSVAPEAAQALKSVKLASSAVVGFHFDSETDPEGNSLPRNSGILIAADEPDMRTKAFTLSSNKWPHVKQRLGEGALVRASFGRFGDDAIVRADEDDLVDYALDDLKKITGFDGRAAGVSEIFVQRWFGGLPRFDEKHLATVAAVRSGLAGVDGIDVAGAWAAGVGVPNIIQDTKAAVARLLEA</sequence>
<evidence type="ECO:0000256" key="3">
    <source>
        <dbReference type="ARBA" id="ARBA00002185"/>
    </source>
</evidence>
<dbReference type="RefSeq" id="WP_136140465.1">
    <property type="nucleotide sequence ID" value="NZ_CP039247.1"/>
</dbReference>
<comment type="catalytic activity">
    <reaction evidence="1">
        <text>coproporphyrinogen III + 3 O2 = coproporphyrin III + 3 H2O2</text>
        <dbReference type="Rhea" id="RHEA:43436"/>
        <dbReference type="ChEBI" id="CHEBI:15379"/>
        <dbReference type="ChEBI" id="CHEBI:16240"/>
        <dbReference type="ChEBI" id="CHEBI:57309"/>
        <dbReference type="ChEBI" id="CHEBI:131725"/>
        <dbReference type="EC" id="1.3.3.15"/>
    </reaction>
    <physiologicalReaction direction="left-to-right" evidence="1">
        <dbReference type="Rhea" id="RHEA:43437"/>
    </physiologicalReaction>
</comment>
<dbReference type="Gene3D" id="3.90.660.20">
    <property type="entry name" value="Protoporphyrinogen oxidase, mitochondrial, domain 2"/>
    <property type="match status" value="1"/>
</dbReference>
<evidence type="ECO:0000256" key="2">
    <source>
        <dbReference type="ARBA" id="ARBA00001974"/>
    </source>
</evidence>
<dbReference type="GO" id="GO:0005737">
    <property type="term" value="C:cytoplasm"/>
    <property type="evidence" value="ECO:0007669"/>
    <property type="project" value="UniProtKB-SubCell"/>
</dbReference>
<organism evidence="14 15">
    <name type="scientific">Corynebacterium endometrii</name>
    <dbReference type="NCBI Taxonomy" id="2488819"/>
    <lineage>
        <taxon>Bacteria</taxon>
        <taxon>Bacillati</taxon>
        <taxon>Actinomycetota</taxon>
        <taxon>Actinomycetes</taxon>
        <taxon>Mycobacteriales</taxon>
        <taxon>Corynebacteriaceae</taxon>
        <taxon>Corynebacterium</taxon>
    </lineage>
</organism>
<evidence type="ECO:0000256" key="6">
    <source>
        <dbReference type="ARBA" id="ARBA00012402"/>
    </source>
</evidence>
<dbReference type="GO" id="GO:0004729">
    <property type="term" value="F:oxygen-dependent protoporphyrinogen oxidase activity"/>
    <property type="evidence" value="ECO:0007669"/>
    <property type="project" value="UniProtKB-UniRule"/>
</dbReference>
<comment type="similarity">
    <text evidence="5 12">Belongs to the protoporphyrinogen/coproporphyrinogen oxidase family. Coproporphyrinogen III oxidase subfamily.</text>
</comment>
<evidence type="ECO:0000256" key="4">
    <source>
        <dbReference type="ARBA" id="ARBA00004744"/>
    </source>
</evidence>
<dbReference type="EC" id="1.3.3.15" evidence="6 12"/>
<comment type="subcellular location">
    <subcellularLocation>
        <location evidence="12">Cytoplasm</location>
    </subcellularLocation>
</comment>
<dbReference type="InterPro" id="IPR050464">
    <property type="entry name" value="Zeta_carotene_desat/Oxidored"/>
</dbReference>
<dbReference type="NCBIfam" id="NF008841">
    <property type="entry name" value="PRK11883.1-1"/>
    <property type="match status" value="1"/>
</dbReference>
<evidence type="ECO:0000256" key="9">
    <source>
        <dbReference type="ARBA" id="ARBA00022827"/>
    </source>
</evidence>
<evidence type="ECO:0000256" key="10">
    <source>
        <dbReference type="ARBA" id="ARBA00023002"/>
    </source>
</evidence>
<reference evidence="14 15" key="1">
    <citation type="submission" date="2019-04" db="EMBL/GenBank/DDBJ databases">
        <title>Corynebacterium endometrii sp. nov., isolated from the uterus of a cow with endometritis.</title>
        <authorList>
            <person name="Ballas P."/>
            <person name="Ruckert C."/>
            <person name="Wagener K."/>
            <person name="Drillich M."/>
            <person name="Kaempfer P."/>
            <person name="Busse H.-J."/>
            <person name="Ehling-Schulz M."/>
        </authorList>
    </citation>
    <scope>NUCLEOTIDE SEQUENCE [LARGE SCALE GENOMIC DNA]</scope>
    <source>
        <strain evidence="14 15">LMM-1653</strain>
    </source>
</reference>
<evidence type="ECO:0000256" key="7">
    <source>
        <dbReference type="ARBA" id="ARBA00019046"/>
    </source>
</evidence>
<dbReference type="Proteomes" id="UP000296352">
    <property type="component" value="Chromosome"/>
</dbReference>
<keyword evidence="12" id="KW-0963">Cytoplasm</keyword>
<feature type="domain" description="Amine oxidase" evidence="13">
    <location>
        <begin position="10"/>
        <end position="465"/>
    </location>
</feature>
<comment type="pathway">
    <text evidence="4 12">Porphyrin-containing compound metabolism; protoheme biosynthesis.</text>
</comment>
<evidence type="ECO:0000313" key="14">
    <source>
        <dbReference type="EMBL" id="QCB27621.1"/>
    </source>
</evidence>
<dbReference type="GO" id="GO:0006783">
    <property type="term" value="P:heme biosynthetic process"/>
    <property type="evidence" value="ECO:0007669"/>
    <property type="project" value="UniProtKB-UniRule"/>
</dbReference>
<keyword evidence="8 12" id="KW-0285">Flavoprotein</keyword>
<dbReference type="Pfam" id="PF01593">
    <property type="entry name" value="Amino_oxidase"/>
    <property type="match status" value="1"/>
</dbReference>
<dbReference type="PANTHER" id="PTHR42923">
    <property type="entry name" value="PROTOPORPHYRINOGEN OXIDASE"/>
    <property type="match status" value="1"/>
</dbReference>
<accession>A0A4P7QDE9</accession>
<dbReference type="InterPro" id="IPR004572">
    <property type="entry name" value="Protoporphyrinogen_oxidase"/>
</dbReference>
<dbReference type="NCBIfam" id="TIGR00562">
    <property type="entry name" value="proto_IX_ox"/>
    <property type="match status" value="1"/>
</dbReference>
<keyword evidence="9 12" id="KW-0274">FAD</keyword>
<keyword evidence="10 12" id="KW-0560">Oxidoreductase</keyword>
<evidence type="ECO:0000259" key="13">
    <source>
        <dbReference type="Pfam" id="PF01593"/>
    </source>
</evidence>
<dbReference type="SUPFAM" id="SSF54373">
    <property type="entry name" value="FAD-linked reductases, C-terminal domain"/>
    <property type="match status" value="1"/>
</dbReference>
<dbReference type="InterPro" id="IPR036188">
    <property type="entry name" value="FAD/NAD-bd_sf"/>
</dbReference>
<comment type="function">
    <text evidence="3 12">Involved in coproporphyrin-dependent heme b biosynthesis. Catalyzes the oxidation of coproporphyrinogen III to coproporphyrin III.</text>
</comment>
<dbReference type="PRINTS" id="PR00419">
    <property type="entry name" value="ADXRDTASE"/>
</dbReference>
<dbReference type="OrthoDB" id="4496419at2"/>
<dbReference type="Gene3D" id="3.50.50.60">
    <property type="entry name" value="FAD/NAD(P)-binding domain"/>
    <property type="match status" value="1"/>
</dbReference>
<keyword evidence="11 12" id="KW-0350">Heme biosynthesis</keyword>
<dbReference type="KEGG" id="cee:CENDO_01595"/>
<evidence type="ECO:0000256" key="5">
    <source>
        <dbReference type="ARBA" id="ARBA00008310"/>
    </source>
</evidence>
<comment type="cofactor">
    <cofactor evidence="2 12">
        <name>FAD</name>
        <dbReference type="ChEBI" id="CHEBI:57692"/>
    </cofactor>
</comment>
<protein>
    <recommendedName>
        <fullName evidence="7 12">Coproporphyrinogen III oxidase</fullName>
        <ecNumber evidence="6 12">1.3.3.15</ecNumber>
    </recommendedName>
</protein>
<proteinExistence type="inferred from homology"/>
<name>A0A4P7QDE9_9CORY</name>
<dbReference type="EMBL" id="CP039247">
    <property type="protein sequence ID" value="QCB27621.1"/>
    <property type="molecule type" value="Genomic_DNA"/>
</dbReference>
<dbReference type="Gene3D" id="1.10.3110.10">
    <property type="entry name" value="protoporphyrinogen ix oxidase, domain 3"/>
    <property type="match status" value="1"/>
</dbReference>
<evidence type="ECO:0000256" key="1">
    <source>
        <dbReference type="ARBA" id="ARBA00001755"/>
    </source>
</evidence>
<dbReference type="InterPro" id="IPR002937">
    <property type="entry name" value="Amino_oxidase"/>
</dbReference>
<dbReference type="SUPFAM" id="SSF51905">
    <property type="entry name" value="FAD/NAD(P)-binding domain"/>
    <property type="match status" value="1"/>
</dbReference>
<evidence type="ECO:0000313" key="15">
    <source>
        <dbReference type="Proteomes" id="UP000296352"/>
    </source>
</evidence>
<dbReference type="UniPathway" id="UPA00252"/>
<dbReference type="PANTHER" id="PTHR42923:SF3">
    <property type="entry name" value="PROTOPORPHYRINOGEN OXIDASE"/>
    <property type="match status" value="1"/>
</dbReference>